<evidence type="ECO:0000313" key="2">
    <source>
        <dbReference type="Proteomes" id="UP000324222"/>
    </source>
</evidence>
<keyword evidence="2" id="KW-1185">Reference proteome</keyword>
<name>A0A5B7EZZ7_PORTR</name>
<accession>A0A5B7EZZ7</accession>
<dbReference type="Proteomes" id="UP000324222">
    <property type="component" value="Unassembled WGS sequence"/>
</dbReference>
<sequence length="104" mass="11112">MRYRYGRRMVKEKVHDGVCVERASVEQGPLPGCPGVRAWAGVFETGWVEEGAQGGRGEGGHGLAGCQRRTYLAAVIVPASTWPDSTGIDSQALSFPNICFPSSS</sequence>
<gene>
    <name evidence="1" type="ORF">E2C01_032574</name>
</gene>
<protein>
    <submittedName>
        <fullName evidence="1">Uncharacterized protein</fullName>
    </submittedName>
</protein>
<proteinExistence type="predicted"/>
<comment type="caution">
    <text evidence="1">The sequence shown here is derived from an EMBL/GenBank/DDBJ whole genome shotgun (WGS) entry which is preliminary data.</text>
</comment>
<dbReference type="EMBL" id="VSRR010004246">
    <property type="protein sequence ID" value="MPC39055.1"/>
    <property type="molecule type" value="Genomic_DNA"/>
</dbReference>
<organism evidence="1 2">
    <name type="scientific">Portunus trituberculatus</name>
    <name type="common">Swimming crab</name>
    <name type="synonym">Neptunus trituberculatus</name>
    <dbReference type="NCBI Taxonomy" id="210409"/>
    <lineage>
        <taxon>Eukaryota</taxon>
        <taxon>Metazoa</taxon>
        <taxon>Ecdysozoa</taxon>
        <taxon>Arthropoda</taxon>
        <taxon>Crustacea</taxon>
        <taxon>Multicrustacea</taxon>
        <taxon>Malacostraca</taxon>
        <taxon>Eumalacostraca</taxon>
        <taxon>Eucarida</taxon>
        <taxon>Decapoda</taxon>
        <taxon>Pleocyemata</taxon>
        <taxon>Brachyura</taxon>
        <taxon>Eubrachyura</taxon>
        <taxon>Portunoidea</taxon>
        <taxon>Portunidae</taxon>
        <taxon>Portuninae</taxon>
        <taxon>Portunus</taxon>
    </lineage>
</organism>
<evidence type="ECO:0000313" key="1">
    <source>
        <dbReference type="EMBL" id="MPC39055.1"/>
    </source>
</evidence>
<dbReference type="AlphaFoldDB" id="A0A5B7EZZ7"/>
<reference evidence="1 2" key="1">
    <citation type="submission" date="2019-05" db="EMBL/GenBank/DDBJ databases">
        <title>Another draft genome of Portunus trituberculatus and its Hox gene families provides insights of decapod evolution.</title>
        <authorList>
            <person name="Jeong J.-H."/>
            <person name="Song I."/>
            <person name="Kim S."/>
            <person name="Choi T."/>
            <person name="Kim D."/>
            <person name="Ryu S."/>
            <person name="Kim W."/>
        </authorList>
    </citation>
    <scope>NUCLEOTIDE SEQUENCE [LARGE SCALE GENOMIC DNA]</scope>
    <source>
        <tissue evidence="1">Muscle</tissue>
    </source>
</reference>